<sequence>MRNKQFLLLVGMMILGIIGYSQTIPVGSCGLQYTYDASGNLTSRQYVCVNARIKSYKKADAVEYAKKSSTEMQKVDVVYTQSKSGLVSIQFISPLKNNAVRIVDAAGKEVQTLMLTGDKLKINLAQVPKGSYYMRLKSGAVNINQEIVKL</sequence>
<evidence type="ECO:0000313" key="2">
    <source>
        <dbReference type="EMBL" id="MCD2424453.1"/>
    </source>
</evidence>
<organism evidence="2 3">
    <name type="scientific">Niabella pedocola</name>
    <dbReference type="NCBI Taxonomy" id="1752077"/>
    <lineage>
        <taxon>Bacteria</taxon>
        <taxon>Pseudomonadati</taxon>
        <taxon>Bacteroidota</taxon>
        <taxon>Chitinophagia</taxon>
        <taxon>Chitinophagales</taxon>
        <taxon>Chitinophagaceae</taxon>
        <taxon>Niabella</taxon>
    </lineage>
</organism>
<evidence type="ECO:0000313" key="3">
    <source>
        <dbReference type="Proteomes" id="UP001199816"/>
    </source>
</evidence>
<dbReference type="Pfam" id="PF18962">
    <property type="entry name" value="Por_Secre_tail"/>
    <property type="match status" value="1"/>
</dbReference>
<comment type="caution">
    <text evidence="2">The sequence shown here is derived from an EMBL/GenBank/DDBJ whole genome shotgun (WGS) entry which is preliminary data.</text>
</comment>
<proteinExistence type="predicted"/>
<dbReference type="InterPro" id="IPR026444">
    <property type="entry name" value="Secre_tail"/>
</dbReference>
<gene>
    <name evidence="2" type="ORF">LQ567_16860</name>
</gene>
<dbReference type="NCBIfam" id="TIGR04183">
    <property type="entry name" value="Por_Secre_tail"/>
    <property type="match status" value="1"/>
</dbReference>
<evidence type="ECO:0000259" key="1">
    <source>
        <dbReference type="Pfam" id="PF18962"/>
    </source>
</evidence>
<protein>
    <submittedName>
        <fullName evidence="2">T9SS type A sorting domain-containing protein</fullName>
    </submittedName>
</protein>
<accession>A0ABS8PTQ6</accession>
<name>A0ABS8PTQ6_9BACT</name>
<feature type="domain" description="Secretion system C-terminal sorting" evidence="1">
    <location>
        <begin position="85"/>
        <end position="144"/>
    </location>
</feature>
<dbReference type="EMBL" id="JAJNEC010000005">
    <property type="protein sequence ID" value="MCD2424453.1"/>
    <property type="molecule type" value="Genomic_DNA"/>
</dbReference>
<reference evidence="2 3" key="1">
    <citation type="submission" date="2021-11" db="EMBL/GenBank/DDBJ databases">
        <title>Genomic of Niabella pedocola.</title>
        <authorList>
            <person name="Wu T."/>
        </authorList>
    </citation>
    <scope>NUCLEOTIDE SEQUENCE [LARGE SCALE GENOMIC DNA]</scope>
    <source>
        <strain evidence="2 3">JCM 31011</strain>
    </source>
</reference>
<keyword evidence="3" id="KW-1185">Reference proteome</keyword>
<dbReference type="RefSeq" id="WP_231006367.1">
    <property type="nucleotide sequence ID" value="NZ_JAJNEC010000005.1"/>
</dbReference>
<dbReference type="Proteomes" id="UP001199816">
    <property type="component" value="Unassembled WGS sequence"/>
</dbReference>